<keyword evidence="1 3" id="KW-0560">Oxidoreductase</keyword>
<dbReference type="EMBL" id="JACHXZ010000003">
    <property type="protein sequence ID" value="MBB3168946.1"/>
    <property type="molecule type" value="Genomic_DNA"/>
</dbReference>
<dbReference type="GO" id="GO:0043799">
    <property type="term" value="F:glycine oxidase activity"/>
    <property type="evidence" value="ECO:0007669"/>
    <property type="project" value="UniProtKB-EC"/>
</dbReference>
<organism evidence="3 4">
    <name type="scientific">Simiduia aestuariiviva</name>
    <dbReference type="NCBI Taxonomy" id="1510459"/>
    <lineage>
        <taxon>Bacteria</taxon>
        <taxon>Pseudomonadati</taxon>
        <taxon>Pseudomonadota</taxon>
        <taxon>Gammaproteobacteria</taxon>
        <taxon>Cellvibrionales</taxon>
        <taxon>Cellvibrionaceae</taxon>
        <taxon>Simiduia</taxon>
    </lineage>
</organism>
<dbReference type="GO" id="GO:0005737">
    <property type="term" value="C:cytoplasm"/>
    <property type="evidence" value="ECO:0007669"/>
    <property type="project" value="TreeGrafter"/>
</dbReference>
<dbReference type="Gene3D" id="3.30.9.10">
    <property type="entry name" value="D-Amino Acid Oxidase, subunit A, domain 2"/>
    <property type="match status" value="1"/>
</dbReference>
<evidence type="ECO:0000313" key="3">
    <source>
        <dbReference type="EMBL" id="MBB3168946.1"/>
    </source>
</evidence>
<dbReference type="PANTHER" id="PTHR13847:SF289">
    <property type="entry name" value="GLYCINE OXIDASE"/>
    <property type="match status" value="1"/>
</dbReference>
<dbReference type="SUPFAM" id="SSF51905">
    <property type="entry name" value="FAD/NAD(P)-binding domain"/>
    <property type="match status" value="1"/>
</dbReference>
<reference evidence="3 4" key="1">
    <citation type="submission" date="2020-08" db="EMBL/GenBank/DDBJ databases">
        <title>Genomic Encyclopedia of Type Strains, Phase III (KMG-III): the genomes of soil and plant-associated and newly described type strains.</title>
        <authorList>
            <person name="Whitman W."/>
        </authorList>
    </citation>
    <scope>NUCLEOTIDE SEQUENCE [LARGE SCALE GENOMIC DNA]</scope>
    <source>
        <strain evidence="3 4">CECT 8571</strain>
    </source>
</reference>
<dbReference type="InterPro" id="IPR036188">
    <property type="entry name" value="FAD/NAD-bd_sf"/>
</dbReference>
<dbReference type="Gene3D" id="3.50.50.60">
    <property type="entry name" value="FAD/NAD(P)-binding domain"/>
    <property type="match status" value="1"/>
</dbReference>
<evidence type="ECO:0000313" key="4">
    <source>
        <dbReference type="Proteomes" id="UP000559987"/>
    </source>
</evidence>
<dbReference type="InterPro" id="IPR006076">
    <property type="entry name" value="FAD-dep_OxRdtase"/>
</dbReference>
<dbReference type="SUPFAM" id="SSF54373">
    <property type="entry name" value="FAD-linked reductases, C-terminal domain"/>
    <property type="match status" value="1"/>
</dbReference>
<dbReference type="Proteomes" id="UP000559987">
    <property type="component" value="Unassembled WGS sequence"/>
</dbReference>
<dbReference type="Pfam" id="PF01266">
    <property type="entry name" value="DAO"/>
    <property type="match status" value="1"/>
</dbReference>
<proteinExistence type="predicted"/>
<dbReference type="AlphaFoldDB" id="A0A839USN9"/>
<evidence type="ECO:0000256" key="1">
    <source>
        <dbReference type="ARBA" id="ARBA00023002"/>
    </source>
</evidence>
<name>A0A839USN9_9GAMM</name>
<keyword evidence="4" id="KW-1185">Reference proteome</keyword>
<sequence>MSLRVGIAGAGLLGRLCAWRLALAGHRVQLFEAGNLHQSQAAAVTAAGMIAPLAELADSEPLIHQLGQHSLALWPQWLAQLSQPVAYAQTGSIVVAHPQDRSLLVEFNRRVHHQLNTLSDNQRSPTTLNGEQLRELEPQLAGFNHALLLPSEAHLDNRALMAQLLIELKHLGVDIYGNSSVDVAPQRVGENTVDWALDCRGVGAKGSLPGLRGQRGELMEIECKEVQISRPVRCLHPRYKLYLVPKPHNRYVLGATEIESEDRSAISLRSQWELTSALYALNPAFAEARILASRVNLRPAFTDHRPRLEVMPGLVRLNGLYRHGYLLAPAMVEAMLYQLDIHRAPLTPSQEEISHHAVAAD</sequence>
<gene>
    <name evidence="3" type="ORF">FHS30_002154</name>
</gene>
<evidence type="ECO:0000259" key="2">
    <source>
        <dbReference type="Pfam" id="PF01266"/>
    </source>
</evidence>
<dbReference type="EC" id="1.4.3.19" evidence="3"/>
<dbReference type="RefSeq" id="WP_183910453.1">
    <property type="nucleotide sequence ID" value="NZ_JACHXZ010000003.1"/>
</dbReference>
<protein>
    <submittedName>
        <fullName evidence="3">Glycine oxidase</fullName>
        <ecNumber evidence="3">1.4.3.19</ecNumber>
    </submittedName>
</protein>
<feature type="domain" description="FAD dependent oxidoreductase" evidence="2">
    <location>
        <begin position="5"/>
        <end position="333"/>
    </location>
</feature>
<comment type="caution">
    <text evidence="3">The sequence shown here is derived from an EMBL/GenBank/DDBJ whole genome shotgun (WGS) entry which is preliminary data.</text>
</comment>
<accession>A0A839USN9</accession>
<dbReference type="PANTHER" id="PTHR13847">
    <property type="entry name" value="SARCOSINE DEHYDROGENASE-RELATED"/>
    <property type="match status" value="1"/>
</dbReference>